<dbReference type="WBParaSite" id="HPLM_0000796401-mRNA-1">
    <property type="protein sequence ID" value="HPLM_0000796401-mRNA-1"/>
    <property type="gene ID" value="HPLM_0000796401"/>
</dbReference>
<keyword evidence="2" id="KW-1185">Reference proteome</keyword>
<reference evidence="1 2" key="2">
    <citation type="submission" date="2018-11" db="EMBL/GenBank/DDBJ databases">
        <authorList>
            <consortium name="Pathogen Informatics"/>
        </authorList>
    </citation>
    <scope>NUCLEOTIDE SEQUENCE [LARGE SCALE GENOMIC DNA]</scope>
    <source>
        <strain evidence="1 2">MHpl1</strain>
    </source>
</reference>
<dbReference type="OrthoDB" id="5866837at2759"/>
<dbReference type="Proteomes" id="UP000268014">
    <property type="component" value="Unassembled WGS sequence"/>
</dbReference>
<dbReference type="AlphaFoldDB" id="A0A0N4WBW8"/>
<evidence type="ECO:0000313" key="2">
    <source>
        <dbReference type="Proteomes" id="UP000268014"/>
    </source>
</evidence>
<dbReference type="EMBL" id="UZAF01016755">
    <property type="protein sequence ID" value="VDO33450.1"/>
    <property type="molecule type" value="Genomic_DNA"/>
</dbReference>
<accession>A0A0N4WBW8</accession>
<name>A0A0N4WBW8_HAEPC</name>
<reference evidence="3" key="1">
    <citation type="submission" date="2017-02" db="UniProtKB">
        <authorList>
            <consortium name="WormBaseParasite"/>
        </authorList>
    </citation>
    <scope>IDENTIFICATION</scope>
</reference>
<proteinExistence type="predicted"/>
<evidence type="ECO:0000313" key="1">
    <source>
        <dbReference type="EMBL" id="VDO33450.1"/>
    </source>
</evidence>
<sequence>MELLDGLRRFIARRGKPTLIISDNATNFTLGREIIETLTDRFDVATQSVNKQEESAKFY</sequence>
<gene>
    <name evidence="1" type="ORF">HPLM_LOCUS7956</name>
</gene>
<protein>
    <submittedName>
        <fullName evidence="3">Integrase catalytic domain-containing protein</fullName>
    </submittedName>
</protein>
<organism evidence="3">
    <name type="scientific">Haemonchus placei</name>
    <name type="common">Barber's pole worm</name>
    <dbReference type="NCBI Taxonomy" id="6290"/>
    <lineage>
        <taxon>Eukaryota</taxon>
        <taxon>Metazoa</taxon>
        <taxon>Ecdysozoa</taxon>
        <taxon>Nematoda</taxon>
        <taxon>Chromadorea</taxon>
        <taxon>Rhabditida</taxon>
        <taxon>Rhabditina</taxon>
        <taxon>Rhabditomorpha</taxon>
        <taxon>Strongyloidea</taxon>
        <taxon>Trichostrongylidae</taxon>
        <taxon>Haemonchus</taxon>
    </lineage>
</organism>
<evidence type="ECO:0000313" key="3">
    <source>
        <dbReference type="WBParaSite" id="HPLM_0000796401-mRNA-1"/>
    </source>
</evidence>